<evidence type="ECO:0000313" key="2">
    <source>
        <dbReference type="EMBL" id="MBB5978552.1"/>
    </source>
</evidence>
<keyword evidence="2" id="KW-0969">Cilium</keyword>
<dbReference type="Gene3D" id="3.40.50.300">
    <property type="entry name" value="P-loop containing nucleotide triphosphate hydrolases"/>
    <property type="match status" value="1"/>
</dbReference>
<keyword evidence="3" id="KW-1185">Reference proteome</keyword>
<feature type="compositionally biased region" description="Acidic residues" evidence="1">
    <location>
        <begin position="40"/>
        <end position="51"/>
    </location>
</feature>
<dbReference type="PANTHER" id="PTHR43384:SF14">
    <property type="entry name" value="ESX-1 SECRETION-ASSOCIATED PROTEIN ESPI"/>
    <property type="match status" value="1"/>
</dbReference>
<feature type="compositionally biased region" description="Low complexity" evidence="1">
    <location>
        <begin position="81"/>
        <end position="91"/>
    </location>
</feature>
<feature type="compositionally biased region" description="Low complexity" evidence="1">
    <location>
        <begin position="247"/>
        <end position="262"/>
    </location>
</feature>
<feature type="compositionally biased region" description="Gly residues" evidence="1">
    <location>
        <begin position="234"/>
        <end position="246"/>
    </location>
</feature>
<feature type="compositionally biased region" description="Polar residues" evidence="1">
    <location>
        <begin position="53"/>
        <end position="65"/>
    </location>
</feature>
<proteinExistence type="predicted"/>
<dbReference type="GO" id="GO:0005829">
    <property type="term" value="C:cytosol"/>
    <property type="evidence" value="ECO:0007669"/>
    <property type="project" value="TreeGrafter"/>
</dbReference>
<dbReference type="GO" id="GO:0016887">
    <property type="term" value="F:ATP hydrolysis activity"/>
    <property type="evidence" value="ECO:0007669"/>
    <property type="project" value="TreeGrafter"/>
</dbReference>
<dbReference type="InterPro" id="IPR050625">
    <property type="entry name" value="ParA/MinD_ATPase"/>
</dbReference>
<organism evidence="2 3">
    <name type="scientific">Kribbella solani</name>
    <dbReference type="NCBI Taxonomy" id="236067"/>
    <lineage>
        <taxon>Bacteria</taxon>
        <taxon>Bacillati</taxon>
        <taxon>Actinomycetota</taxon>
        <taxon>Actinomycetes</taxon>
        <taxon>Propionibacteriales</taxon>
        <taxon>Kribbellaceae</taxon>
        <taxon>Kribbella</taxon>
    </lineage>
</organism>
<feature type="region of interest" description="Disordered" evidence="1">
    <location>
        <begin position="1"/>
        <end position="291"/>
    </location>
</feature>
<dbReference type="AlphaFoldDB" id="A0A841DJ66"/>
<feature type="compositionally biased region" description="Low complexity" evidence="1">
    <location>
        <begin position="202"/>
        <end position="211"/>
    </location>
</feature>
<feature type="compositionally biased region" description="Gly residues" evidence="1">
    <location>
        <begin position="161"/>
        <end position="182"/>
    </location>
</feature>
<feature type="compositionally biased region" description="Low complexity" evidence="1">
    <location>
        <begin position="66"/>
        <end position="75"/>
    </location>
</feature>
<dbReference type="InterPro" id="IPR027417">
    <property type="entry name" value="P-loop_NTPase"/>
</dbReference>
<evidence type="ECO:0000256" key="1">
    <source>
        <dbReference type="SAM" id="MobiDB-lite"/>
    </source>
</evidence>
<dbReference type="EMBL" id="JACHNF010000001">
    <property type="protein sequence ID" value="MBB5978552.1"/>
    <property type="molecule type" value="Genomic_DNA"/>
</dbReference>
<accession>A0A841DJ66</accession>
<keyword evidence="2" id="KW-0966">Cell projection</keyword>
<feature type="compositionally biased region" description="Basic and acidic residues" evidence="1">
    <location>
        <begin position="9"/>
        <end position="22"/>
    </location>
</feature>
<feature type="compositionally biased region" description="Low complexity" evidence="1">
    <location>
        <begin position="270"/>
        <end position="291"/>
    </location>
</feature>
<dbReference type="GO" id="GO:0051782">
    <property type="term" value="P:negative regulation of cell division"/>
    <property type="evidence" value="ECO:0007669"/>
    <property type="project" value="TreeGrafter"/>
</dbReference>
<sequence length="602" mass="61811">MTDSHNSGQHKDREAAAAEVRRMWQPTPSWTQPDPNADAESAEDTETDALSEDFSSGDTNWSRPVNQPAPWTQPNQPAPAAPTASWAQPAADPTAASWTQPEEEDDALSRAADGLGGAGARAGEDGDGEHGAGGSAFGGSSFSTGGGAGGGLGPDDAGFGQPAGGEPGQGGQAGQSGRGGLAGQDTQAGQGGLTGDGGQPGQSGPAGQDAQLGQSGLAGQDTQGRLAGQDAQAGQGGLAGQGGQAGSGAAAGAAGQGAQAGQAGAGGQGLSPAAQAFFPQGVPGQQHQQPQNLSYRSDELLQALPLPREAPAERGVRSVLKLRPGSSERSERIARATAATAFRRPVTIVVANPKGGSGKTPTTLLLAGALGQARGGGVVAWDNNELRGNMHLRTHDTNSRSTVTDMLQAMPMLTQPDARLGDVAAYLRHQVSGQYDVLTSATTTYAQIEAKDFDQIHRLMSRFYKVLVIDTGNNEGSSNWREAMKAADALVIPIKWKSLSCAAAVQMLEELDNQGPEAQRLIRRAVIAVSNGPGDVNKEVEKQLRPYFDSRAAAVVDIPTDMHIAAEGPLDHSALQPATRRAALELAARVSEQITKSLNTPR</sequence>
<dbReference type="RefSeq" id="WP_337905782.1">
    <property type="nucleotide sequence ID" value="NZ_BAAAVN010000004.1"/>
</dbReference>
<dbReference type="SUPFAM" id="SSF52540">
    <property type="entry name" value="P-loop containing nucleoside triphosphate hydrolases"/>
    <property type="match status" value="1"/>
</dbReference>
<dbReference type="InterPro" id="IPR015223">
    <property type="entry name" value="MipZ"/>
</dbReference>
<protein>
    <submittedName>
        <fullName evidence="2">MinD-like ATPase involved in chromosome partitioning or flagellar assembly</fullName>
    </submittedName>
</protein>
<dbReference type="GO" id="GO:0005524">
    <property type="term" value="F:ATP binding"/>
    <property type="evidence" value="ECO:0007669"/>
    <property type="project" value="TreeGrafter"/>
</dbReference>
<feature type="compositionally biased region" description="Gly residues" evidence="1">
    <location>
        <begin position="144"/>
        <end position="153"/>
    </location>
</feature>
<dbReference type="PANTHER" id="PTHR43384">
    <property type="entry name" value="SEPTUM SITE-DETERMINING PROTEIN MIND HOMOLOG, CHLOROPLASTIC-RELATED"/>
    <property type="match status" value="1"/>
</dbReference>
<comment type="caution">
    <text evidence="2">The sequence shown here is derived from an EMBL/GenBank/DDBJ whole genome shotgun (WGS) entry which is preliminary data.</text>
</comment>
<feature type="compositionally biased region" description="Gly residues" evidence="1">
    <location>
        <begin position="189"/>
        <end position="201"/>
    </location>
</feature>
<reference evidence="2 3" key="1">
    <citation type="submission" date="2020-08" db="EMBL/GenBank/DDBJ databases">
        <title>Sequencing the genomes of 1000 actinobacteria strains.</title>
        <authorList>
            <person name="Klenk H.-P."/>
        </authorList>
    </citation>
    <scope>NUCLEOTIDE SEQUENCE [LARGE SCALE GENOMIC DNA]</scope>
    <source>
        <strain evidence="2 3">DSM 17294</strain>
    </source>
</reference>
<keyword evidence="2" id="KW-0282">Flagellum</keyword>
<evidence type="ECO:0000313" key="3">
    <source>
        <dbReference type="Proteomes" id="UP000558997"/>
    </source>
</evidence>
<gene>
    <name evidence="2" type="ORF">HDA44_001893</name>
</gene>
<dbReference type="GO" id="GO:0009898">
    <property type="term" value="C:cytoplasmic side of plasma membrane"/>
    <property type="evidence" value="ECO:0007669"/>
    <property type="project" value="TreeGrafter"/>
</dbReference>
<name>A0A841DJ66_9ACTN</name>
<dbReference type="Pfam" id="PF09140">
    <property type="entry name" value="MipZ"/>
    <property type="match status" value="1"/>
</dbReference>
<dbReference type="Proteomes" id="UP000558997">
    <property type="component" value="Unassembled WGS sequence"/>
</dbReference>